<organism evidence="4 5">
    <name type="scientific">Pseudonocardia sediminis</name>
    <dbReference type="NCBI Taxonomy" id="1397368"/>
    <lineage>
        <taxon>Bacteria</taxon>
        <taxon>Bacillati</taxon>
        <taxon>Actinomycetota</taxon>
        <taxon>Actinomycetes</taxon>
        <taxon>Pseudonocardiales</taxon>
        <taxon>Pseudonocardiaceae</taxon>
        <taxon>Pseudonocardia</taxon>
    </lineage>
</organism>
<evidence type="ECO:0000313" key="5">
    <source>
        <dbReference type="Proteomes" id="UP000291591"/>
    </source>
</evidence>
<keyword evidence="2" id="KW-0812">Transmembrane</keyword>
<dbReference type="PIRSF" id="PIRSF026631">
    <property type="entry name" value="UCP026631"/>
    <property type="match status" value="1"/>
</dbReference>
<keyword evidence="2" id="KW-0472">Membrane</keyword>
<dbReference type="Pfam" id="PF03703">
    <property type="entry name" value="bPH_2"/>
    <property type="match status" value="2"/>
</dbReference>
<feature type="transmembrane region" description="Helical" evidence="2">
    <location>
        <begin position="389"/>
        <end position="406"/>
    </location>
</feature>
<feature type="transmembrane region" description="Helical" evidence="2">
    <location>
        <begin position="27"/>
        <end position="49"/>
    </location>
</feature>
<feature type="transmembrane region" description="Helical" evidence="2">
    <location>
        <begin position="203"/>
        <end position="225"/>
    </location>
</feature>
<dbReference type="InterPro" id="IPR014529">
    <property type="entry name" value="UCP026631"/>
</dbReference>
<dbReference type="AlphaFoldDB" id="A0A4V2FQJ6"/>
<feature type="compositionally biased region" description="Low complexity" evidence="1">
    <location>
        <begin position="169"/>
        <end position="179"/>
    </location>
</feature>
<evidence type="ECO:0000313" key="4">
    <source>
        <dbReference type="EMBL" id="RZT84530.1"/>
    </source>
</evidence>
<proteinExistence type="predicted"/>
<feature type="transmembrane region" description="Helical" evidence="2">
    <location>
        <begin position="250"/>
        <end position="274"/>
    </location>
</feature>
<feature type="transmembrane region" description="Helical" evidence="2">
    <location>
        <begin position="55"/>
        <end position="73"/>
    </location>
</feature>
<evidence type="ECO:0000256" key="1">
    <source>
        <dbReference type="SAM" id="MobiDB-lite"/>
    </source>
</evidence>
<feature type="transmembrane region" description="Helical" evidence="2">
    <location>
        <begin position="412"/>
        <end position="431"/>
    </location>
</feature>
<dbReference type="PANTHER" id="PTHR34473">
    <property type="entry name" value="UPF0699 TRANSMEMBRANE PROTEIN YDBS"/>
    <property type="match status" value="1"/>
</dbReference>
<dbReference type="Proteomes" id="UP000291591">
    <property type="component" value="Unassembled WGS sequence"/>
</dbReference>
<accession>A0A4V2FQJ6</accession>
<gene>
    <name evidence="4" type="ORF">EV383_1375</name>
</gene>
<keyword evidence="5" id="KW-1185">Reference proteome</keyword>
<keyword evidence="2" id="KW-1133">Transmembrane helix</keyword>
<comment type="caution">
    <text evidence="4">The sequence shown here is derived from an EMBL/GenBank/DDBJ whole genome shotgun (WGS) entry which is preliminary data.</text>
</comment>
<name>A0A4V2FQJ6_PSEST</name>
<evidence type="ECO:0000256" key="2">
    <source>
        <dbReference type="SAM" id="Phobius"/>
    </source>
</evidence>
<feature type="domain" description="YdbS-like PH" evidence="3">
    <location>
        <begin position="75"/>
        <end position="158"/>
    </location>
</feature>
<feature type="domain" description="YdbS-like PH" evidence="3">
    <location>
        <begin position="434"/>
        <end position="501"/>
    </location>
</feature>
<dbReference type="OrthoDB" id="4121259at2"/>
<dbReference type="RefSeq" id="WP_130289116.1">
    <property type="nucleotide sequence ID" value="NZ_SHKL01000001.1"/>
</dbReference>
<feature type="region of interest" description="Disordered" evidence="1">
    <location>
        <begin position="163"/>
        <end position="184"/>
    </location>
</feature>
<evidence type="ECO:0000259" key="3">
    <source>
        <dbReference type="Pfam" id="PF03703"/>
    </source>
</evidence>
<dbReference type="EMBL" id="SHKL01000001">
    <property type="protein sequence ID" value="RZT84530.1"/>
    <property type="molecule type" value="Genomic_DNA"/>
</dbReference>
<reference evidence="4 5" key="1">
    <citation type="submission" date="2019-02" db="EMBL/GenBank/DDBJ databases">
        <title>Sequencing the genomes of 1000 actinobacteria strains.</title>
        <authorList>
            <person name="Klenk H.-P."/>
        </authorList>
    </citation>
    <scope>NUCLEOTIDE SEQUENCE [LARGE SCALE GENOMIC DNA]</scope>
    <source>
        <strain evidence="4 5">DSM 45779</strain>
    </source>
</reference>
<sequence>MTEPAPAAAAPVAHPEIEWRRLPPKMLVVAPASILLKFIPAFVVVLLFGGSESPVKIWITVAIAVFAVAAGLIRWRTTRYRITPERVELHSGLVSRQRRSVPRDRIRTVDLTSTFLHQMFGLSVVKVGAGQSSTAGKDGQGLDLDAVSGAEAERLRRELLAVPAPASDAPATGPPATRTPETEHVTATEPIELDRLSWSSLRYAPLTVSSLAAVGALAAAGWNLVNEADIDPRTLPGVSTATGELSTAPLWAAIGVGIGLLLLVLVAGALVLFTERWWNFRLTREPDGTLRVRRGLLTQRSLSVSEQRLRGVTVAEPLLVRLVGRGAQAGALSVGLGGSEGSDGGGGALQPPVPAAHAHEVAAVAMRSSEPVTDVALRAHPVAARTRRLTRAVVPALVVIAAAWVLGGVWDLAWLGPVSLVLLPIGVLLALDRYRSLGNRLDERFLVSRQGSLVRSTVALQRDGVIGWRIRQSVFQRRAGVVTLDAITGAGAGAYEILDVDPAVAVDLARSTTPSALDAFVPGGHSTQSP</sequence>
<dbReference type="PANTHER" id="PTHR34473:SF2">
    <property type="entry name" value="UPF0699 TRANSMEMBRANE PROTEIN YDBT"/>
    <property type="match status" value="1"/>
</dbReference>
<protein>
    <submittedName>
        <fullName evidence="4">Putative membrane protein</fullName>
    </submittedName>
</protein>
<dbReference type="InterPro" id="IPR005182">
    <property type="entry name" value="YdbS-like_PH"/>
</dbReference>